<dbReference type="Proteomes" id="UP001597387">
    <property type="component" value="Unassembled WGS sequence"/>
</dbReference>
<dbReference type="EMBL" id="JBHUHZ010000001">
    <property type="protein sequence ID" value="MFD2162004.1"/>
    <property type="molecule type" value="Genomic_DNA"/>
</dbReference>
<protein>
    <submittedName>
        <fullName evidence="1">Heavy-metal-associated domain-containing protein</fullName>
    </submittedName>
</protein>
<dbReference type="Gene3D" id="3.30.70.100">
    <property type="match status" value="1"/>
</dbReference>
<sequence length="70" mass="7984">MEKYQFKTTINCGGCIAKVTPHLDANVDIKHWDVDINNPDKILSVETENLDRQDIKELVERLGFKADPLS</sequence>
<gene>
    <name evidence="1" type="ORF">ACFSJU_06340</name>
</gene>
<organism evidence="1 2">
    <name type="scientific">Paradesertivirga mongoliensis</name>
    <dbReference type="NCBI Taxonomy" id="2100740"/>
    <lineage>
        <taxon>Bacteria</taxon>
        <taxon>Pseudomonadati</taxon>
        <taxon>Bacteroidota</taxon>
        <taxon>Sphingobacteriia</taxon>
        <taxon>Sphingobacteriales</taxon>
        <taxon>Sphingobacteriaceae</taxon>
        <taxon>Paradesertivirga</taxon>
    </lineage>
</organism>
<proteinExistence type="predicted"/>
<evidence type="ECO:0000313" key="2">
    <source>
        <dbReference type="Proteomes" id="UP001597387"/>
    </source>
</evidence>
<evidence type="ECO:0000313" key="1">
    <source>
        <dbReference type="EMBL" id="MFD2162004.1"/>
    </source>
</evidence>
<comment type="caution">
    <text evidence="1">The sequence shown here is derived from an EMBL/GenBank/DDBJ whole genome shotgun (WGS) entry which is preliminary data.</text>
</comment>
<accession>A0ABW4ZIZ7</accession>
<name>A0ABW4ZIZ7_9SPHI</name>
<dbReference type="SUPFAM" id="SSF55008">
    <property type="entry name" value="HMA, heavy metal-associated domain"/>
    <property type="match status" value="1"/>
</dbReference>
<dbReference type="RefSeq" id="WP_255898127.1">
    <property type="nucleotide sequence ID" value="NZ_JAFMZO010000001.1"/>
</dbReference>
<reference evidence="2" key="1">
    <citation type="journal article" date="2019" name="Int. J. Syst. Evol. Microbiol.">
        <title>The Global Catalogue of Microorganisms (GCM) 10K type strain sequencing project: providing services to taxonomists for standard genome sequencing and annotation.</title>
        <authorList>
            <consortium name="The Broad Institute Genomics Platform"/>
            <consortium name="The Broad Institute Genome Sequencing Center for Infectious Disease"/>
            <person name="Wu L."/>
            <person name="Ma J."/>
        </authorList>
    </citation>
    <scope>NUCLEOTIDE SEQUENCE [LARGE SCALE GENOMIC DNA]</scope>
    <source>
        <strain evidence="2">KCTC 42217</strain>
    </source>
</reference>
<dbReference type="InterPro" id="IPR036163">
    <property type="entry name" value="HMA_dom_sf"/>
</dbReference>
<keyword evidence="2" id="KW-1185">Reference proteome</keyword>